<dbReference type="GO" id="GO:0006122">
    <property type="term" value="P:mitochondrial electron transport, ubiquinol to cytochrome c"/>
    <property type="evidence" value="ECO:0007669"/>
    <property type="project" value="InterPro"/>
</dbReference>
<name>A0A9W8G9M9_9FUNG</name>
<reference evidence="1" key="1">
    <citation type="submission" date="2022-07" db="EMBL/GenBank/DDBJ databases">
        <title>Phylogenomic reconstructions and comparative analyses of Kickxellomycotina fungi.</title>
        <authorList>
            <person name="Reynolds N.K."/>
            <person name="Stajich J.E."/>
            <person name="Barry K."/>
            <person name="Grigoriev I.V."/>
            <person name="Crous P."/>
            <person name="Smith M.E."/>
        </authorList>
    </citation>
    <scope>NUCLEOTIDE SEQUENCE</scope>
    <source>
        <strain evidence="1">NRRL 3115</strain>
    </source>
</reference>
<dbReference type="InterPro" id="IPR019182">
    <property type="entry name" value="Cytochrome_b-c1_su10_fun"/>
</dbReference>
<dbReference type="EMBL" id="JANBTW010000016">
    <property type="protein sequence ID" value="KAJ2678897.1"/>
    <property type="molecule type" value="Genomic_DNA"/>
</dbReference>
<dbReference type="OrthoDB" id="2391627at2759"/>
<evidence type="ECO:0000313" key="1">
    <source>
        <dbReference type="EMBL" id="KAJ2678897.1"/>
    </source>
</evidence>
<evidence type="ECO:0000313" key="2">
    <source>
        <dbReference type="Proteomes" id="UP001151518"/>
    </source>
</evidence>
<gene>
    <name evidence="1" type="ORF">GGI25_001886</name>
</gene>
<dbReference type="PANTHER" id="PTHR28254:SF1">
    <property type="entry name" value="CYTOCHROME B-C1 COMPLEX SUBUNIT 10, MITOCHONDRIAL"/>
    <property type="match status" value="1"/>
</dbReference>
<dbReference type="GO" id="GO:0005739">
    <property type="term" value="C:mitochondrion"/>
    <property type="evidence" value="ECO:0007669"/>
    <property type="project" value="GOC"/>
</dbReference>
<protein>
    <submittedName>
        <fullName evidence="1">Uncharacterized protein</fullName>
    </submittedName>
</protein>
<comment type="caution">
    <text evidence="1">The sequence shown here is derived from an EMBL/GenBank/DDBJ whole genome shotgun (WGS) entry which is preliminary data.</text>
</comment>
<dbReference type="AlphaFoldDB" id="A0A9W8G9M9"/>
<accession>A0A9W8G9M9</accession>
<dbReference type="Proteomes" id="UP001151518">
    <property type="component" value="Unassembled WGS sequence"/>
</dbReference>
<organism evidence="1 2">
    <name type="scientific">Coemansia spiralis</name>
    <dbReference type="NCBI Taxonomy" id="417178"/>
    <lineage>
        <taxon>Eukaryota</taxon>
        <taxon>Fungi</taxon>
        <taxon>Fungi incertae sedis</taxon>
        <taxon>Zoopagomycota</taxon>
        <taxon>Kickxellomycotina</taxon>
        <taxon>Kickxellomycetes</taxon>
        <taxon>Kickxellales</taxon>
        <taxon>Kickxellaceae</taxon>
        <taxon>Coemansia</taxon>
    </lineage>
</organism>
<sequence>MAVNPPISPKFRTNVAGYSAESVRRWVGSGTRWGAFAGIAALFVVSQVPIVKRSILQNAPVLGWYWKVEEEKK</sequence>
<dbReference type="Pfam" id="PF09796">
    <property type="entry name" value="QCR10"/>
    <property type="match status" value="1"/>
</dbReference>
<proteinExistence type="predicted"/>
<dbReference type="PANTHER" id="PTHR28254">
    <property type="entry name" value="CYTOCHROME B-C1 COMPLEX SUBUNIT 10"/>
    <property type="match status" value="1"/>
</dbReference>